<dbReference type="PANTHER" id="PTHR43481:SF4">
    <property type="entry name" value="GLYCEROL-1-PHOSPHATE PHOSPHOHYDROLASE 1-RELATED"/>
    <property type="match status" value="1"/>
</dbReference>
<dbReference type="NCBIfam" id="TIGR01509">
    <property type="entry name" value="HAD-SF-IA-v3"/>
    <property type="match status" value="1"/>
</dbReference>
<protein>
    <submittedName>
        <fullName evidence="1">HAD family hydrolase</fullName>
    </submittedName>
</protein>
<dbReference type="SFLD" id="SFLDS00003">
    <property type="entry name" value="Haloacid_Dehalogenase"/>
    <property type="match status" value="1"/>
</dbReference>
<dbReference type="OrthoDB" id="9800058at2"/>
<dbReference type="InterPro" id="IPR036412">
    <property type="entry name" value="HAD-like_sf"/>
</dbReference>
<reference evidence="1 2" key="1">
    <citation type="submission" date="2018-11" db="EMBL/GenBank/DDBJ databases">
        <title>the genome of Mesorhizobium tamadayense DSM 28320.</title>
        <authorList>
            <person name="Gao J."/>
        </authorList>
    </citation>
    <scope>NUCLEOTIDE SEQUENCE [LARGE SCALE GENOMIC DNA]</scope>
    <source>
        <strain evidence="1 2">DSM 28320</strain>
    </source>
</reference>
<dbReference type="AlphaFoldDB" id="A0A3P3F7R6"/>
<keyword evidence="1" id="KW-0378">Hydrolase</keyword>
<gene>
    <name evidence="1" type="ORF">EH240_26840</name>
</gene>
<dbReference type="InterPro" id="IPR006439">
    <property type="entry name" value="HAD-SF_hydro_IA"/>
</dbReference>
<dbReference type="Pfam" id="PF00702">
    <property type="entry name" value="Hydrolase"/>
    <property type="match status" value="1"/>
</dbReference>
<accession>A0A3P3F7R6</accession>
<comment type="caution">
    <text evidence="1">The sequence shown here is derived from an EMBL/GenBank/DDBJ whole genome shotgun (WGS) entry which is preliminary data.</text>
</comment>
<dbReference type="InterPro" id="IPR023198">
    <property type="entry name" value="PGP-like_dom2"/>
</dbReference>
<dbReference type="SUPFAM" id="SSF56784">
    <property type="entry name" value="HAD-like"/>
    <property type="match status" value="1"/>
</dbReference>
<dbReference type="InterPro" id="IPR023214">
    <property type="entry name" value="HAD_sf"/>
</dbReference>
<dbReference type="RefSeq" id="WP_125004268.1">
    <property type="nucleotide sequence ID" value="NZ_RQXT01000041.1"/>
</dbReference>
<dbReference type="InterPro" id="IPR051806">
    <property type="entry name" value="HAD-like_SPP"/>
</dbReference>
<dbReference type="Gene3D" id="1.10.150.240">
    <property type="entry name" value="Putative phosphatase, domain 2"/>
    <property type="match status" value="1"/>
</dbReference>
<evidence type="ECO:0000313" key="2">
    <source>
        <dbReference type="Proteomes" id="UP000273786"/>
    </source>
</evidence>
<dbReference type="PANTHER" id="PTHR43481">
    <property type="entry name" value="FRUCTOSE-1-PHOSPHATE PHOSPHATASE"/>
    <property type="match status" value="1"/>
</dbReference>
<proteinExistence type="predicted"/>
<organism evidence="1 2">
    <name type="scientific">Mesorhizobium tamadayense</name>
    <dbReference type="NCBI Taxonomy" id="425306"/>
    <lineage>
        <taxon>Bacteria</taxon>
        <taxon>Pseudomonadati</taxon>
        <taxon>Pseudomonadota</taxon>
        <taxon>Alphaproteobacteria</taxon>
        <taxon>Hyphomicrobiales</taxon>
        <taxon>Phyllobacteriaceae</taxon>
        <taxon>Mesorhizobium</taxon>
    </lineage>
</organism>
<name>A0A3P3F7R6_9HYPH</name>
<keyword evidence="2" id="KW-1185">Reference proteome</keyword>
<sequence>MFSGRNFAAFLFDMDGTVLNSIAAAERVWTEWANRHGLDVASFLPTIHGRRARETIAALKLPGVDPIAEADALLKAEAADLEGIVPIPGAVAFLSSLPPERWAIVTSAPRELALLRIEAAGIPVPAMMVSAEDVTRGKPAPDCFLLAAERLGVEARDCLVFEDAPAGIAAGEASGASVMVISATHVHPVVTQHASIATYDGIGVVIDERGWIVIEPERMAAAAC</sequence>
<dbReference type="Proteomes" id="UP000273786">
    <property type="component" value="Unassembled WGS sequence"/>
</dbReference>
<dbReference type="Gene3D" id="3.40.50.1000">
    <property type="entry name" value="HAD superfamily/HAD-like"/>
    <property type="match status" value="1"/>
</dbReference>
<dbReference type="SFLD" id="SFLDG01129">
    <property type="entry name" value="C1.5:_HAD__Beta-PGM__Phosphata"/>
    <property type="match status" value="1"/>
</dbReference>
<dbReference type="PROSITE" id="PS01228">
    <property type="entry name" value="COF_1"/>
    <property type="match status" value="1"/>
</dbReference>
<dbReference type="GO" id="GO:0050308">
    <property type="term" value="F:sugar-phosphatase activity"/>
    <property type="evidence" value="ECO:0007669"/>
    <property type="project" value="TreeGrafter"/>
</dbReference>
<dbReference type="EMBL" id="RQXT01000041">
    <property type="protein sequence ID" value="RRH94673.1"/>
    <property type="molecule type" value="Genomic_DNA"/>
</dbReference>
<evidence type="ECO:0000313" key="1">
    <source>
        <dbReference type="EMBL" id="RRH94673.1"/>
    </source>
</evidence>